<keyword evidence="2" id="KW-1185">Reference proteome</keyword>
<dbReference type="AlphaFoldDB" id="A0A5N6L0Z2"/>
<dbReference type="OrthoDB" id="3045089at2759"/>
<organism evidence="1 2">
    <name type="scientific">Carpinus fangiana</name>
    <dbReference type="NCBI Taxonomy" id="176857"/>
    <lineage>
        <taxon>Eukaryota</taxon>
        <taxon>Viridiplantae</taxon>
        <taxon>Streptophyta</taxon>
        <taxon>Embryophyta</taxon>
        <taxon>Tracheophyta</taxon>
        <taxon>Spermatophyta</taxon>
        <taxon>Magnoliopsida</taxon>
        <taxon>eudicotyledons</taxon>
        <taxon>Gunneridae</taxon>
        <taxon>Pentapetalae</taxon>
        <taxon>rosids</taxon>
        <taxon>fabids</taxon>
        <taxon>Fagales</taxon>
        <taxon>Betulaceae</taxon>
        <taxon>Carpinus</taxon>
    </lineage>
</organism>
<evidence type="ECO:0000313" key="1">
    <source>
        <dbReference type="EMBL" id="KAB8446238.1"/>
    </source>
</evidence>
<comment type="caution">
    <text evidence="1">The sequence shown here is derived from an EMBL/GenBank/DDBJ whole genome shotgun (WGS) entry which is preliminary data.</text>
</comment>
<accession>A0A5N6L0Z2</accession>
<proteinExistence type="predicted"/>
<reference evidence="1 2" key="1">
    <citation type="submission" date="2019-06" db="EMBL/GenBank/DDBJ databases">
        <title>A chromosomal-level reference genome of Carpinus fangiana (Coryloideae, Betulaceae).</title>
        <authorList>
            <person name="Yang X."/>
            <person name="Wang Z."/>
            <person name="Zhang L."/>
            <person name="Hao G."/>
            <person name="Liu J."/>
            <person name="Yang Y."/>
        </authorList>
    </citation>
    <scope>NUCLEOTIDE SEQUENCE [LARGE SCALE GENOMIC DNA]</scope>
    <source>
        <strain evidence="1">Cfa_2016G</strain>
        <tissue evidence="1">Leaf</tissue>
    </source>
</reference>
<dbReference type="EMBL" id="VIBQ01000038">
    <property type="protein sequence ID" value="KAB8446238.1"/>
    <property type="molecule type" value="Genomic_DNA"/>
</dbReference>
<protein>
    <submittedName>
        <fullName evidence="1">Uncharacterized protein</fullName>
    </submittedName>
</protein>
<dbReference type="Proteomes" id="UP000327013">
    <property type="component" value="Unassembled WGS sequence"/>
</dbReference>
<sequence length="283" mass="31949">MADFINTAIQSVSDPAAAVQLVVSSVQAGAAIASWWQTRPSRLAKTESASSAAGEDVVAVDPALVLSRSTDELFLVLSTLGQRLLALDAIYHAALPYAREAVRSALSVGDIDGDDHIGEKFDELDEILQYTITCAAVFCAECWPMHMYRGFGCGVLNNFRWANPHPPELDYWLFQSADKALAYLKSVPRNWQLLWKSPSAIGRTQPYLFKYPKESRRINDSMTKEMTQLWENWGFQQPLAPYDYIKITNWEVPFATWGWQGMHDSHGHDLRFVRRYQLDPGTE</sequence>
<gene>
    <name evidence="1" type="ORF">FH972_025220</name>
</gene>
<evidence type="ECO:0000313" key="2">
    <source>
        <dbReference type="Proteomes" id="UP000327013"/>
    </source>
</evidence>
<name>A0A5N6L0Z2_9ROSI</name>